<feature type="coiled-coil region" evidence="1">
    <location>
        <begin position="41"/>
        <end position="75"/>
    </location>
</feature>
<dbReference type="Proteomes" id="UP000886595">
    <property type="component" value="Unassembled WGS sequence"/>
</dbReference>
<proteinExistence type="predicted"/>
<accession>A0A8X7W4G1</accession>
<protein>
    <submittedName>
        <fullName evidence="2">Uncharacterized protein</fullName>
    </submittedName>
</protein>
<sequence>MRAPGEGTSGVGPTPLSLLTFSYDEETSILEDPERLASEEIGKHLLTIQQLRAEADSARERDEQHSKEIRELKERLTLSEGDKVALRGDLDLMREKSKREVESRNAVIRGFDIDEELACLRSQENSCDIDYALAAVSDTSLGRIDLPAISEESINQDSE</sequence>
<comment type="caution">
    <text evidence="2">The sequence shown here is derived from an EMBL/GenBank/DDBJ whole genome shotgun (WGS) entry which is preliminary data.</text>
</comment>
<keyword evidence="3" id="KW-1185">Reference proteome</keyword>
<evidence type="ECO:0000313" key="2">
    <source>
        <dbReference type="EMBL" id="KAG2323733.1"/>
    </source>
</evidence>
<reference evidence="2 3" key="1">
    <citation type="submission" date="2020-02" db="EMBL/GenBank/DDBJ databases">
        <authorList>
            <person name="Ma Q."/>
            <person name="Huang Y."/>
            <person name="Song X."/>
            <person name="Pei D."/>
        </authorList>
    </citation>
    <scope>NUCLEOTIDE SEQUENCE [LARGE SCALE GENOMIC DNA]</scope>
    <source>
        <strain evidence="2">Sxm20200214</strain>
        <tissue evidence="2">Leaf</tissue>
    </source>
</reference>
<dbReference type="EMBL" id="JAAMPC010000002">
    <property type="protein sequence ID" value="KAG2323733.1"/>
    <property type="molecule type" value="Genomic_DNA"/>
</dbReference>
<evidence type="ECO:0000256" key="1">
    <source>
        <dbReference type="SAM" id="Coils"/>
    </source>
</evidence>
<gene>
    <name evidence="2" type="ORF">Bca52824_006461</name>
</gene>
<name>A0A8X7W4G1_BRACI</name>
<keyword evidence="1" id="KW-0175">Coiled coil</keyword>
<evidence type="ECO:0000313" key="3">
    <source>
        <dbReference type="Proteomes" id="UP000886595"/>
    </source>
</evidence>
<organism evidence="2 3">
    <name type="scientific">Brassica carinata</name>
    <name type="common">Ethiopian mustard</name>
    <name type="synonym">Abyssinian cabbage</name>
    <dbReference type="NCBI Taxonomy" id="52824"/>
    <lineage>
        <taxon>Eukaryota</taxon>
        <taxon>Viridiplantae</taxon>
        <taxon>Streptophyta</taxon>
        <taxon>Embryophyta</taxon>
        <taxon>Tracheophyta</taxon>
        <taxon>Spermatophyta</taxon>
        <taxon>Magnoliopsida</taxon>
        <taxon>eudicotyledons</taxon>
        <taxon>Gunneridae</taxon>
        <taxon>Pentapetalae</taxon>
        <taxon>rosids</taxon>
        <taxon>malvids</taxon>
        <taxon>Brassicales</taxon>
        <taxon>Brassicaceae</taxon>
        <taxon>Brassiceae</taxon>
        <taxon>Brassica</taxon>
    </lineage>
</organism>
<dbReference type="AlphaFoldDB" id="A0A8X7W4G1"/>